<dbReference type="Proteomes" id="UP000113346">
    <property type="component" value="Segment"/>
</dbReference>
<sequence length="157" mass="18157">MEDEEAWRGLLLSSHSVWCVCGHWKAHIVVSDEANSERVDADDWMEYATMRWLRQAREAHDEWCECTDWRAHAMCLDENRITLVGLPPIATVVKRTAPAAPVACTSRFSSCLRRMFKSLRKRRTNRSSVTSSGGASTVSSHSWRWYGMLPYRQTFHH</sequence>
<name>G8XU68_SCMVC</name>
<organismHost>
    <name type="scientific">Macaca</name>
    <name type="common">macaques</name>
    <dbReference type="NCBI Taxonomy" id="9539"/>
</organismHost>
<protein>
    <submittedName>
        <fullName evidence="2">Protein US31</fullName>
    </submittedName>
</protein>
<reference evidence="2" key="1">
    <citation type="submission" date="2011-12" db="EMBL/GenBank/DDBJ databases">
        <title>Comparative genomics of primate cytomegaloviruses.</title>
        <authorList>
            <person name="Davison A.J."/>
            <person name="Holton M."/>
            <person name="Dolan A."/>
            <person name="Dargan D.J."/>
            <person name="Gatherer D."/>
            <person name="Hayward G.S."/>
        </authorList>
    </citation>
    <scope>NUCLEOTIDE SEQUENCE [LARGE SCALE GENOMIC DNA]</scope>
    <source>
        <strain evidence="2">Colburn</strain>
    </source>
</reference>
<dbReference type="InterPro" id="IPR004118">
    <property type="entry name" value="HEV_TT_vir_Orf2/Gyrovir_Vp2_N"/>
</dbReference>
<dbReference type="Pfam" id="PF02957">
    <property type="entry name" value="TT_ORF2-like"/>
    <property type="match status" value="2"/>
</dbReference>
<dbReference type="EMBL" id="FJ483969">
    <property type="protein sequence ID" value="AEV80707.1"/>
    <property type="molecule type" value="Genomic_DNA"/>
</dbReference>
<organism evidence="2 3">
    <name type="scientific">Simian cytomegalovirus (strain Colburn)</name>
    <dbReference type="NCBI Taxonomy" id="50292"/>
    <lineage>
        <taxon>Viruses</taxon>
        <taxon>Duplodnaviria</taxon>
        <taxon>Heunggongvirae</taxon>
        <taxon>Peploviricota</taxon>
        <taxon>Herviviricetes</taxon>
        <taxon>Herpesvirales</taxon>
        <taxon>Orthoherpesviridae</taxon>
        <taxon>Betaherpesvirinae</taxon>
        <taxon>Cytomegalovirus</taxon>
        <taxon>Cytomegalovirus cercopithecinebeta5</taxon>
    </lineage>
</organism>
<feature type="domain" description="Hepatitis TT virus Orf2/Gyrovirus Vp2 N-terminal" evidence="1">
    <location>
        <begin position="3"/>
        <end position="49"/>
    </location>
</feature>
<evidence type="ECO:0000313" key="2">
    <source>
        <dbReference type="EMBL" id="AEV80707.1"/>
    </source>
</evidence>
<evidence type="ECO:0000313" key="3">
    <source>
        <dbReference type="Proteomes" id="UP000113346"/>
    </source>
</evidence>
<gene>
    <name evidence="2" type="primary">US31</name>
</gene>
<feature type="domain" description="Hepatitis TT virus Orf2/Gyrovirus Vp2 N-terminal" evidence="1">
    <location>
        <begin position="51"/>
        <end position="83"/>
    </location>
</feature>
<evidence type="ECO:0000259" key="1">
    <source>
        <dbReference type="Pfam" id="PF02957"/>
    </source>
</evidence>
<accession>G8XU68</accession>
<proteinExistence type="predicted"/>